<comment type="caution">
    <text evidence="4">The sequence shown here is derived from an EMBL/GenBank/DDBJ whole genome shotgun (WGS) entry which is preliminary data.</text>
</comment>
<dbReference type="AlphaFoldDB" id="A0A2A9CML4"/>
<dbReference type="PANTHER" id="PTHR43793">
    <property type="entry name" value="FAD SYNTHASE"/>
    <property type="match status" value="1"/>
</dbReference>
<organism evidence="4 5">
    <name type="scientific">Propionicimonas paludicola</name>
    <dbReference type="NCBI Taxonomy" id="185243"/>
    <lineage>
        <taxon>Bacteria</taxon>
        <taxon>Bacillati</taxon>
        <taxon>Actinomycetota</taxon>
        <taxon>Actinomycetes</taxon>
        <taxon>Propionibacteriales</taxon>
        <taxon>Nocardioidaceae</taxon>
        <taxon>Propionicimonas</taxon>
    </lineage>
</organism>
<dbReference type="Proteomes" id="UP000226079">
    <property type="component" value="Unassembled WGS sequence"/>
</dbReference>
<dbReference type="InterPro" id="IPR004821">
    <property type="entry name" value="Cyt_trans-like"/>
</dbReference>
<reference evidence="4 5" key="1">
    <citation type="submission" date="2017-10" db="EMBL/GenBank/DDBJ databases">
        <title>Sequencing the genomes of 1000 actinobacteria strains.</title>
        <authorList>
            <person name="Klenk H.-P."/>
        </authorList>
    </citation>
    <scope>NUCLEOTIDE SEQUENCE [LARGE SCALE GENOMIC DNA]</scope>
    <source>
        <strain evidence="4 5">DSM 15597</strain>
    </source>
</reference>
<evidence type="ECO:0000256" key="2">
    <source>
        <dbReference type="ARBA" id="ARBA00022695"/>
    </source>
</evidence>
<protein>
    <submittedName>
        <fullName evidence="4">Glycerol-3-phosphate cytidylyltransferase</fullName>
    </submittedName>
</protein>
<dbReference type="InterPro" id="IPR014729">
    <property type="entry name" value="Rossmann-like_a/b/a_fold"/>
</dbReference>
<gene>
    <name evidence="4" type="ORF">ATK74_0163</name>
</gene>
<name>A0A2A9CML4_9ACTN</name>
<feature type="domain" description="Cytidyltransferase-like" evidence="3">
    <location>
        <begin position="7"/>
        <end position="132"/>
    </location>
</feature>
<evidence type="ECO:0000313" key="4">
    <source>
        <dbReference type="EMBL" id="PFG15643.1"/>
    </source>
</evidence>
<dbReference type="SUPFAM" id="SSF52374">
    <property type="entry name" value="Nucleotidylyl transferase"/>
    <property type="match status" value="1"/>
</dbReference>
<accession>A0A2A9CML4</accession>
<dbReference type="RefSeq" id="WP_098459258.1">
    <property type="nucleotide sequence ID" value="NZ_PDJC01000001.1"/>
</dbReference>
<evidence type="ECO:0000259" key="3">
    <source>
        <dbReference type="Pfam" id="PF01467"/>
    </source>
</evidence>
<dbReference type="OrthoDB" id="9815825at2"/>
<proteinExistence type="predicted"/>
<dbReference type="NCBIfam" id="TIGR00125">
    <property type="entry name" value="cyt_tran_rel"/>
    <property type="match status" value="1"/>
</dbReference>
<sequence>MAVVGYVPGAWDMFHIGHLNILKRAREHCDTLVVGVVTDDALTAMKGNPPIVPFEERMAIVAAIGIVDEVVADDSSDKLRVWQRVHFDILFKGDDWRGTAKGQRLEESLATVGASVHYFPYTLTTSSTELRRVITSW</sequence>
<dbReference type="Pfam" id="PF01467">
    <property type="entry name" value="CTP_transf_like"/>
    <property type="match status" value="1"/>
</dbReference>
<dbReference type="Gene3D" id="3.40.50.620">
    <property type="entry name" value="HUPs"/>
    <property type="match status" value="1"/>
</dbReference>
<keyword evidence="1 4" id="KW-0808">Transferase</keyword>
<keyword evidence="5" id="KW-1185">Reference proteome</keyword>
<dbReference type="PANTHER" id="PTHR43793:SF1">
    <property type="entry name" value="FAD SYNTHASE"/>
    <property type="match status" value="1"/>
</dbReference>
<dbReference type="EMBL" id="PDJC01000001">
    <property type="protein sequence ID" value="PFG15643.1"/>
    <property type="molecule type" value="Genomic_DNA"/>
</dbReference>
<dbReference type="InterPro" id="IPR050385">
    <property type="entry name" value="Archaeal_FAD_synthase"/>
</dbReference>
<keyword evidence="2 4" id="KW-0548">Nucleotidyltransferase</keyword>
<evidence type="ECO:0000313" key="5">
    <source>
        <dbReference type="Proteomes" id="UP000226079"/>
    </source>
</evidence>
<evidence type="ECO:0000256" key="1">
    <source>
        <dbReference type="ARBA" id="ARBA00022679"/>
    </source>
</evidence>
<dbReference type="GO" id="GO:0016779">
    <property type="term" value="F:nucleotidyltransferase activity"/>
    <property type="evidence" value="ECO:0007669"/>
    <property type="project" value="UniProtKB-KW"/>
</dbReference>